<dbReference type="EMBL" id="CAADFU010000011">
    <property type="protein sequence ID" value="VFK41280.1"/>
    <property type="molecule type" value="Genomic_DNA"/>
</dbReference>
<dbReference type="PANTHER" id="PTHR39624">
    <property type="entry name" value="PROTEIN INVOLVED IN RIMO-MEDIATED BETA-METHYLTHIOLATION OF RIBOSOMAL PROTEIN S12 YCAO"/>
    <property type="match status" value="1"/>
</dbReference>
<dbReference type="Pfam" id="PF02566">
    <property type="entry name" value="OsmC"/>
    <property type="match status" value="1"/>
</dbReference>
<reference evidence="3" key="1">
    <citation type="submission" date="2019-02" db="EMBL/GenBank/DDBJ databases">
        <authorList>
            <person name="Gruber-Vodicka R. H."/>
            <person name="Seah K. B. B."/>
        </authorList>
    </citation>
    <scope>NUCLEOTIDE SEQUENCE</scope>
    <source>
        <strain evidence="3">BECK_S1320</strain>
        <strain evidence="2">BECK_S1321</strain>
    </source>
</reference>
<dbReference type="InterPro" id="IPR015946">
    <property type="entry name" value="KH_dom-like_a/b"/>
</dbReference>
<dbReference type="Gene3D" id="3.40.50.1820">
    <property type="entry name" value="alpha/beta hydrolase"/>
    <property type="match status" value="1"/>
</dbReference>
<dbReference type="AlphaFoldDB" id="A0A450YI89"/>
<dbReference type="Pfam" id="PF12146">
    <property type="entry name" value="Hydrolase_4"/>
    <property type="match status" value="1"/>
</dbReference>
<protein>
    <submittedName>
        <fullName evidence="3">Putative redox protein</fullName>
    </submittedName>
</protein>
<dbReference type="InterPro" id="IPR029058">
    <property type="entry name" value="AB_hydrolase_fold"/>
</dbReference>
<evidence type="ECO:0000313" key="2">
    <source>
        <dbReference type="EMBL" id="VFK37600.1"/>
    </source>
</evidence>
<dbReference type="PANTHER" id="PTHR39624:SF2">
    <property type="entry name" value="OSMC-LIKE PROTEIN"/>
    <property type="match status" value="1"/>
</dbReference>
<proteinExistence type="predicted"/>
<feature type="domain" description="Serine aminopeptidase S33" evidence="1">
    <location>
        <begin position="55"/>
        <end position="140"/>
    </location>
</feature>
<dbReference type="Gene3D" id="3.30.300.20">
    <property type="match status" value="1"/>
</dbReference>
<dbReference type="InterPro" id="IPR036102">
    <property type="entry name" value="OsmC/Ohrsf"/>
</dbReference>
<evidence type="ECO:0000313" key="3">
    <source>
        <dbReference type="EMBL" id="VFK41280.1"/>
    </source>
</evidence>
<name>A0A450YI89_9GAMM</name>
<sequence>MITDVYAAIRKEKFTFDNGQGKQLAGMLELPAAGPRAFALFAQCFTCPKDILAASHISRALAARGFGVLRFDFTGLGDSEGEFADTTFPTHIRDVIRAADYLRENFMAPALLIGHSLGGVAILSAAKAIPEAAAVATIAAPTDPECIHRLFENGAFEDLVSRTGIEKDGAPEAIRRRIGNSKRFLMGLSTPDFASRLKEEIRNLRKALLVLHSPRDEIVALGHAREIFDAALHPKSFLSLDKADHLLSRREDSQYAAESIAVWARKYIPLSDASEESSLEGAPEIGEVRVTEIDGRFSQEVRTHRHRLLADEPLDYGGADTGPSPYELLLAGLGACTSMTIRMYANHKKLPLEKVSVRLVHEKIDAEDCPACETQKGKIDRITREIQVTGDITPEQRQRILAIANRCPVHKTIHGEIDDQAKLAEDGSE</sequence>
<gene>
    <name evidence="3" type="ORF">BECKSD772E_GA0070983_10115</name>
    <name evidence="2" type="ORF">BECKSD772F_GA0070984_101710</name>
</gene>
<dbReference type="InterPro" id="IPR022742">
    <property type="entry name" value="Hydrolase_4"/>
</dbReference>
<dbReference type="SUPFAM" id="SSF82784">
    <property type="entry name" value="OsmC-like"/>
    <property type="match status" value="1"/>
</dbReference>
<dbReference type="EMBL" id="CAADFR010000017">
    <property type="protein sequence ID" value="VFK37600.1"/>
    <property type="molecule type" value="Genomic_DNA"/>
</dbReference>
<dbReference type="SUPFAM" id="SSF53474">
    <property type="entry name" value="alpha/beta-Hydrolases"/>
    <property type="match status" value="1"/>
</dbReference>
<organism evidence="3">
    <name type="scientific">Candidatus Kentrum sp. SD</name>
    <dbReference type="NCBI Taxonomy" id="2126332"/>
    <lineage>
        <taxon>Bacteria</taxon>
        <taxon>Pseudomonadati</taxon>
        <taxon>Pseudomonadota</taxon>
        <taxon>Gammaproteobacteria</taxon>
        <taxon>Candidatus Kentrum</taxon>
    </lineage>
</organism>
<accession>A0A450YI89</accession>
<evidence type="ECO:0000259" key="1">
    <source>
        <dbReference type="Pfam" id="PF12146"/>
    </source>
</evidence>
<dbReference type="InterPro" id="IPR003718">
    <property type="entry name" value="OsmC/Ohr_fam"/>
</dbReference>